<keyword evidence="3" id="KW-1185">Reference proteome</keyword>
<dbReference type="Proteomes" id="UP000800235">
    <property type="component" value="Unassembled WGS sequence"/>
</dbReference>
<comment type="caution">
    <text evidence="2">The sequence shown here is derived from an EMBL/GenBank/DDBJ whole genome shotgun (WGS) entry which is preliminary data.</text>
</comment>
<dbReference type="AlphaFoldDB" id="A0A9P4U1Y7"/>
<gene>
    <name evidence="2" type="ORF">EJ08DRAFT_707900</name>
</gene>
<evidence type="ECO:0000313" key="3">
    <source>
        <dbReference type="Proteomes" id="UP000800235"/>
    </source>
</evidence>
<organism evidence="2 3">
    <name type="scientific">Tothia fuscella</name>
    <dbReference type="NCBI Taxonomy" id="1048955"/>
    <lineage>
        <taxon>Eukaryota</taxon>
        <taxon>Fungi</taxon>
        <taxon>Dikarya</taxon>
        <taxon>Ascomycota</taxon>
        <taxon>Pezizomycotina</taxon>
        <taxon>Dothideomycetes</taxon>
        <taxon>Pleosporomycetidae</taxon>
        <taxon>Venturiales</taxon>
        <taxon>Cylindrosympodiaceae</taxon>
        <taxon>Tothia</taxon>
    </lineage>
</organism>
<evidence type="ECO:0000313" key="2">
    <source>
        <dbReference type="EMBL" id="KAF2433402.1"/>
    </source>
</evidence>
<dbReference type="EMBL" id="MU007021">
    <property type="protein sequence ID" value="KAF2433402.1"/>
    <property type="molecule type" value="Genomic_DNA"/>
</dbReference>
<name>A0A9P4U1Y7_9PEZI</name>
<protein>
    <recommendedName>
        <fullName evidence="4">SprT-like domain-containing protein</fullName>
    </recommendedName>
</protein>
<dbReference type="OrthoDB" id="3796964at2759"/>
<evidence type="ECO:0000256" key="1">
    <source>
        <dbReference type="SAM" id="MobiDB-lite"/>
    </source>
</evidence>
<reference evidence="2" key="1">
    <citation type="journal article" date="2020" name="Stud. Mycol.">
        <title>101 Dothideomycetes genomes: a test case for predicting lifestyles and emergence of pathogens.</title>
        <authorList>
            <person name="Haridas S."/>
            <person name="Albert R."/>
            <person name="Binder M."/>
            <person name="Bloem J."/>
            <person name="Labutti K."/>
            <person name="Salamov A."/>
            <person name="Andreopoulos B."/>
            <person name="Baker S."/>
            <person name="Barry K."/>
            <person name="Bills G."/>
            <person name="Bluhm B."/>
            <person name="Cannon C."/>
            <person name="Castanera R."/>
            <person name="Culley D."/>
            <person name="Daum C."/>
            <person name="Ezra D."/>
            <person name="Gonzalez J."/>
            <person name="Henrissat B."/>
            <person name="Kuo A."/>
            <person name="Liang C."/>
            <person name="Lipzen A."/>
            <person name="Lutzoni F."/>
            <person name="Magnuson J."/>
            <person name="Mondo S."/>
            <person name="Nolan M."/>
            <person name="Ohm R."/>
            <person name="Pangilinan J."/>
            <person name="Park H.-J."/>
            <person name="Ramirez L."/>
            <person name="Alfaro M."/>
            <person name="Sun H."/>
            <person name="Tritt A."/>
            <person name="Yoshinaga Y."/>
            <person name="Zwiers L.-H."/>
            <person name="Turgeon B."/>
            <person name="Goodwin S."/>
            <person name="Spatafora J."/>
            <person name="Crous P."/>
            <person name="Grigoriev I."/>
        </authorList>
    </citation>
    <scope>NUCLEOTIDE SEQUENCE</scope>
    <source>
        <strain evidence="2">CBS 130266</strain>
    </source>
</reference>
<sequence length="427" mass="48573">MAQAMVDQRENTVPVPTTGVDCQCIECRPNLYTPYPHTNDPSHADAPFMSEGQRHQGFAVNLPDACGYSVDALARALEKSISENSNTPRKESAIKEWKRWSKTNQNKSYHIMTGPTLSYLFALMNEIFFHGAIRNTTIVSRFGELCSEPGRAFPRAAFTDFPAIWAEDSSEQQEGSEEVERAIFEPGLSDYPMALIHLDVEACAGKRQYSNYIYRIKEVHSIIGTLLHEMCHVILELYSCKGIHGGSKNAGFAHICRERICGQIWLMNVVAGHGRAWQRLAKCVEENCETLLGIKTKVRSFGSLLDELRRPQGWRPSRCDIQKYFGNVDEDRMVKYIKQIIDAHKGDGPVTLNEALNWVTADEEEDDDEEAEDRQEEQEELEESEEEPDDEMDLDYEERYLRAIADVEKPISIHLRSQGAAEELMLM</sequence>
<feature type="region of interest" description="Disordered" evidence="1">
    <location>
        <begin position="361"/>
        <end position="396"/>
    </location>
</feature>
<accession>A0A9P4U1Y7</accession>
<proteinExistence type="predicted"/>
<evidence type="ECO:0008006" key="4">
    <source>
        <dbReference type="Google" id="ProtNLM"/>
    </source>
</evidence>